<dbReference type="GO" id="GO:0000287">
    <property type="term" value="F:magnesium ion binding"/>
    <property type="evidence" value="ECO:0007669"/>
    <property type="project" value="UniProtKB-UniRule"/>
</dbReference>
<evidence type="ECO:0000256" key="3">
    <source>
        <dbReference type="ARBA" id="ARBA00022801"/>
    </source>
</evidence>
<sequence length="152" mass="16025">MTKVAIKFKKINPDIGLKIPEPGYATPGAAGIDLAASLQEPLVVLPRERALVPTGLALDIPDRGVVGLIFPRSGLAAKHGITLANAVGVIDSDYKGEIMCPVQNNGDRPYEIRPGDRIAQLVFLPVLQVKIDYTDVLNPSARGAGGFGSTGR</sequence>
<dbReference type="GO" id="GO:0004170">
    <property type="term" value="F:dUTP diphosphatase activity"/>
    <property type="evidence" value="ECO:0007669"/>
    <property type="project" value="UniProtKB-UniRule"/>
</dbReference>
<dbReference type="CDD" id="cd07557">
    <property type="entry name" value="trimeric_dUTPase"/>
    <property type="match status" value="1"/>
</dbReference>
<feature type="binding site" evidence="7">
    <location>
        <position position="85"/>
    </location>
    <ligand>
        <name>substrate</name>
    </ligand>
</feature>
<dbReference type="Gene3D" id="2.70.40.10">
    <property type="match status" value="1"/>
</dbReference>
<dbReference type="PANTHER" id="PTHR11241">
    <property type="entry name" value="DEOXYURIDINE 5'-TRIPHOSPHATE NUCLEOTIDOHYDROLASE"/>
    <property type="match status" value="1"/>
</dbReference>
<dbReference type="EC" id="3.6.1.23" evidence="7"/>
<comment type="cofactor">
    <cofactor evidence="7">
        <name>Mg(2+)</name>
        <dbReference type="ChEBI" id="CHEBI:18420"/>
    </cofactor>
</comment>
<dbReference type="RefSeq" id="WP_092482501.1">
    <property type="nucleotide sequence ID" value="NZ_FOYM01000007.1"/>
</dbReference>
<keyword evidence="2 7" id="KW-0479">Metal-binding</keyword>
<evidence type="ECO:0000256" key="7">
    <source>
        <dbReference type="HAMAP-Rule" id="MF_00116"/>
    </source>
</evidence>
<evidence type="ECO:0000256" key="4">
    <source>
        <dbReference type="ARBA" id="ARBA00022842"/>
    </source>
</evidence>
<dbReference type="Proteomes" id="UP000199584">
    <property type="component" value="Unassembled WGS sequence"/>
</dbReference>
<dbReference type="InterPro" id="IPR008181">
    <property type="entry name" value="dUTPase"/>
</dbReference>
<dbReference type="GO" id="GO:0046081">
    <property type="term" value="P:dUTP catabolic process"/>
    <property type="evidence" value="ECO:0007669"/>
    <property type="project" value="InterPro"/>
</dbReference>
<keyword evidence="4 7" id="KW-0460">Magnesium</keyword>
<evidence type="ECO:0000256" key="5">
    <source>
        <dbReference type="ARBA" id="ARBA00023080"/>
    </source>
</evidence>
<dbReference type="PANTHER" id="PTHR11241:SF0">
    <property type="entry name" value="DEOXYURIDINE 5'-TRIPHOSPHATE NUCLEOTIDOHYDROLASE"/>
    <property type="match status" value="1"/>
</dbReference>
<dbReference type="EMBL" id="FOYM01000007">
    <property type="protein sequence ID" value="SFR01775.1"/>
    <property type="molecule type" value="Genomic_DNA"/>
</dbReference>
<comment type="similarity">
    <text evidence="1 7">Belongs to the dUTPase family.</text>
</comment>
<gene>
    <name evidence="7" type="primary">dut</name>
    <name evidence="9" type="ORF">SAMN05660706_10758</name>
</gene>
<dbReference type="STRING" id="39060.SAMN05660706_10758"/>
<feature type="binding site" evidence="7">
    <location>
        <begin position="72"/>
        <end position="74"/>
    </location>
    <ligand>
        <name>substrate</name>
    </ligand>
</feature>
<feature type="domain" description="dUTPase-like" evidence="8">
    <location>
        <begin position="21"/>
        <end position="151"/>
    </location>
</feature>
<dbReference type="GO" id="GO:0006226">
    <property type="term" value="P:dUMP biosynthetic process"/>
    <property type="evidence" value="ECO:0007669"/>
    <property type="project" value="UniProtKB-UniRule"/>
</dbReference>
<protein>
    <recommendedName>
        <fullName evidence="7">Deoxyuridine 5'-triphosphate nucleotidohydrolase</fullName>
        <shortName evidence="7">dUTPase</shortName>
        <ecNumber evidence="7">3.6.1.23</ecNumber>
    </recommendedName>
    <alternativeName>
        <fullName evidence="7">dUTP pyrophosphatase</fullName>
    </alternativeName>
</protein>
<comment type="pathway">
    <text evidence="7">Pyrimidine metabolism; dUMP biosynthesis; dUMP from dCTP (dUTP route): step 2/2.</text>
</comment>
<organism evidence="9 10">
    <name type="scientific">Desulfoscipio geothermicus DSM 3669</name>
    <dbReference type="NCBI Taxonomy" id="1121426"/>
    <lineage>
        <taxon>Bacteria</taxon>
        <taxon>Bacillati</taxon>
        <taxon>Bacillota</taxon>
        <taxon>Clostridia</taxon>
        <taxon>Eubacteriales</taxon>
        <taxon>Desulfallaceae</taxon>
        <taxon>Desulfoscipio</taxon>
    </lineage>
</organism>
<name>A0A1I6D8J1_9FIRM</name>
<dbReference type="InterPro" id="IPR036157">
    <property type="entry name" value="dUTPase-like_sf"/>
</dbReference>
<evidence type="ECO:0000259" key="8">
    <source>
        <dbReference type="Pfam" id="PF00692"/>
    </source>
</evidence>
<comment type="catalytic activity">
    <reaction evidence="6 7">
        <text>dUTP + H2O = dUMP + diphosphate + H(+)</text>
        <dbReference type="Rhea" id="RHEA:10248"/>
        <dbReference type="ChEBI" id="CHEBI:15377"/>
        <dbReference type="ChEBI" id="CHEBI:15378"/>
        <dbReference type="ChEBI" id="CHEBI:33019"/>
        <dbReference type="ChEBI" id="CHEBI:61555"/>
        <dbReference type="ChEBI" id="CHEBI:246422"/>
        <dbReference type="EC" id="3.6.1.23"/>
    </reaction>
</comment>
<dbReference type="Pfam" id="PF00692">
    <property type="entry name" value="dUTPase"/>
    <property type="match status" value="1"/>
</dbReference>
<dbReference type="HAMAP" id="MF_00116">
    <property type="entry name" value="dUTPase_bact"/>
    <property type="match status" value="1"/>
</dbReference>
<comment type="caution">
    <text evidence="7">Lacks conserved residue(s) required for the propagation of feature annotation.</text>
</comment>
<evidence type="ECO:0000313" key="10">
    <source>
        <dbReference type="Proteomes" id="UP000199584"/>
    </source>
</evidence>
<dbReference type="FunFam" id="2.70.40.10:FF:000002">
    <property type="entry name" value="dUTP diphosphatase"/>
    <property type="match status" value="1"/>
</dbReference>
<keyword evidence="3 7" id="KW-0378">Hydrolase</keyword>
<evidence type="ECO:0000256" key="1">
    <source>
        <dbReference type="ARBA" id="ARBA00006581"/>
    </source>
</evidence>
<dbReference type="InterPro" id="IPR029054">
    <property type="entry name" value="dUTPase-like"/>
</dbReference>
<dbReference type="SUPFAM" id="SSF51283">
    <property type="entry name" value="dUTPase-like"/>
    <property type="match status" value="1"/>
</dbReference>
<dbReference type="NCBIfam" id="NF001862">
    <property type="entry name" value="PRK00601.1"/>
    <property type="match status" value="1"/>
</dbReference>
<comment type="function">
    <text evidence="7">This enzyme is involved in nucleotide metabolism: it produces dUMP, the immediate precursor of thymidine nucleotides and it decreases the intracellular concentration of dUTP so that uracil cannot be incorporated into DNA.</text>
</comment>
<accession>A0A1I6D8J1</accession>
<keyword evidence="5 7" id="KW-0546">Nucleotide metabolism</keyword>
<dbReference type="InterPro" id="IPR033704">
    <property type="entry name" value="dUTPase_trimeric"/>
</dbReference>
<evidence type="ECO:0000256" key="2">
    <source>
        <dbReference type="ARBA" id="ARBA00022723"/>
    </source>
</evidence>
<dbReference type="NCBIfam" id="TIGR00576">
    <property type="entry name" value="dut"/>
    <property type="match status" value="1"/>
</dbReference>
<feature type="binding site" evidence="7">
    <location>
        <begin position="89"/>
        <end position="91"/>
    </location>
    <ligand>
        <name>substrate</name>
    </ligand>
</feature>
<dbReference type="UniPathway" id="UPA00610">
    <property type="reaction ID" value="UER00666"/>
</dbReference>
<proteinExistence type="inferred from homology"/>
<evidence type="ECO:0000256" key="6">
    <source>
        <dbReference type="ARBA" id="ARBA00047686"/>
    </source>
</evidence>
<dbReference type="OrthoDB" id="9809956at2"/>
<evidence type="ECO:0000313" key="9">
    <source>
        <dbReference type="EMBL" id="SFR01775.1"/>
    </source>
</evidence>
<reference evidence="10" key="1">
    <citation type="submission" date="2016-10" db="EMBL/GenBank/DDBJ databases">
        <authorList>
            <person name="Varghese N."/>
            <person name="Submissions S."/>
        </authorList>
    </citation>
    <scope>NUCLEOTIDE SEQUENCE [LARGE SCALE GENOMIC DNA]</scope>
    <source>
        <strain evidence="10">DSM 3669</strain>
    </source>
</reference>
<keyword evidence="10" id="KW-1185">Reference proteome</keyword>
<dbReference type="AlphaFoldDB" id="A0A1I6D8J1"/>